<sequence>MSAAPFDAAASAPATATAGAAAQETGGPAATAAGGAPPLPNGGAGGAATDGGAPAPYPHQVGGHGAMVSMGGRLLKPLSRKELAFYTRLWDDAETGPALRWLRTVTPRFYGVYRPPTARGTAAGAVDAAAAAVAAVGLTPEAPPGGVNAARAAAAAAAAAEASKAAVGGASPVSAAAAAASAAYAAASAGGRLSAEQNAAAATAASAAATSAATAAAHDEAVSAAATAVPATPPTPRVPLTWDSDVAAMASSAMASSANPDVASGQLVDDSPAAREAAAAALAAAREEVELGPAARLRRAVRVATISPWAERMQALAARREAAAAAAAAAEAADAAASRTGRGGGGDDASDGGGGASVGGTSSSTSPRLVTTGAAAADVAPPSAATVAPDASAEQPPRVPRVSPDVDPTGSLVMEDLVANYTYPCIMDIKVGVRHYDDDASAEKRARHIRKAAATTSATVGVRVTGSQVYKATRGTLLFRDKYHGRRLREPQLAGELAHFFHDGASLRRRALAAIIARLKALLAHVEEQRTFNFYSSSILLIYEGDDSGAGAGRVPPSPPPTGNGHAGVAVDDESAPTAPPVHTDVRMIDFAHTQPSRGAMDEGYALGLRNLVFLLETVFRDNTAPA</sequence>
<protein>
    <submittedName>
        <fullName evidence="1">Uncharacterized protein</fullName>
    </submittedName>
</protein>
<proteinExistence type="predicted"/>
<dbReference type="Proteomes" id="UP000798662">
    <property type="component" value="Chromosome 2"/>
</dbReference>
<name>A0ACC3C5V6_PYRYE</name>
<evidence type="ECO:0000313" key="2">
    <source>
        <dbReference type="Proteomes" id="UP000798662"/>
    </source>
</evidence>
<keyword evidence="2" id="KW-1185">Reference proteome</keyword>
<gene>
    <name evidence="1" type="ORF">I4F81_008041</name>
</gene>
<dbReference type="EMBL" id="CM020619">
    <property type="protein sequence ID" value="KAK1865510.1"/>
    <property type="molecule type" value="Genomic_DNA"/>
</dbReference>
<evidence type="ECO:0000313" key="1">
    <source>
        <dbReference type="EMBL" id="KAK1865510.1"/>
    </source>
</evidence>
<accession>A0ACC3C5V6</accession>
<reference evidence="1" key="1">
    <citation type="submission" date="2019-11" db="EMBL/GenBank/DDBJ databases">
        <title>Nori genome reveals adaptations in red seaweeds to the harsh intertidal environment.</title>
        <authorList>
            <person name="Wang D."/>
            <person name="Mao Y."/>
        </authorList>
    </citation>
    <scope>NUCLEOTIDE SEQUENCE</scope>
    <source>
        <tissue evidence="1">Gametophyte</tissue>
    </source>
</reference>
<organism evidence="1 2">
    <name type="scientific">Pyropia yezoensis</name>
    <name type="common">Susabi-nori</name>
    <name type="synonym">Porphyra yezoensis</name>
    <dbReference type="NCBI Taxonomy" id="2788"/>
    <lineage>
        <taxon>Eukaryota</taxon>
        <taxon>Rhodophyta</taxon>
        <taxon>Bangiophyceae</taxon>
        <taxon>Bangiales</taxon>
        <taxon>Bangiaceae</taxon>
        <taxon>Pyropia</taxon>
    </lineage>
</organism>
<comment type="caution">
    <text evidence="1">The sequence shown here is derived from an EMBL/GenBank/DDBJ whole genome shotgun (WGS) entry which is preliminary data.</text>
</comment>